<dbReference type="InterPro" id="IPR050627">
    <property type="entry name" value="Nitroreductase/BluB"/>
</dbReference>
<dbReference type="SUPFAM" id="SSF55469">
    <property type="entry name" value="FMN-dependent nitroreductase-like"/>
    <property type="match status" value="1"/>
</dbReference>
<evidence type="ECO:0000313" key="1">
    <source>
        <dbReference type="EMBL" id="SUA79849.1"/>
    </source>
</evidence>
<dbReference type="Gene3D" id="3.40.109.10">
    <property type="entry name" value="NADH Oxidase"/>
    <property type="match status" value="1"/>
</dbReference>
<dbReference type="InterPro" id="IPR000415">
    <property type="entry name" value="Nitroreductase-like"/>
</dbReference>
<organism evidence="1 2">
    <name type="scientific">Nocardia otitidiscaviarum</name>
    <dbReference type="NCBI Taxonomy" id="1823"/>
    <lineage>
        <taxon>Bacteria</taxon>
        <taxon>Bacillati</taxon>
        <taxon>Actinomycetota</taxon>
        <taxon>Actinomycetes</taxon>
        <taxon>Mycobacteriales</taxon>
        <taxon>Nocardiaceae</taxon>
        <taxon>Nocardia</taxon>
    </lineage>
</organism>
<dbReference type="NCBIfam" id="NF047509">
    <property type="entry name" value="Rv3131_FMN_oxido"/>
    <property type="match status" value="1"/>
</dbReference>
<name>A0A378YTV8_9NOCA</name>
<dbReference type="OrthoDB" id="8156917at2"/>
<dbReference type="EMBL" id="UGRY01000002">
    <property type="protein sequence ID" value="SUA79849.1"/>
    <property type="molecule type" value="Genomic_DNA"/>
</dbReference>
<dbReference type="PANTHER" id="PTHR23026:SF123">
    <property type="entry name" value="NAD(P)H NITROREDUCTASE RV3131-RELATED"/>
    <property type="match status" value="1"/>
</dbReference>
<dbReference type="STRING" id="1406858.GCA_000710895_04424"/>
<evidence type="ECO:0000313" key="2">
    <source>
        <dbReference type="Proteomes" id="UP000255467"/>
    </source>
</evidence>
<keyword evidence="2" id="KW-1185">Reference proteome</keyword>
<accession>A0A378YTV8</accession>
<dbReference type="PANTHER" id="PTHR23026">
    <property type="entry name" value="NADPH NITROREDUCTASE"/>
    <property type="match status" value="1"/>
</dbReference>
<sequence length="332" mass="36603">MRVDADVLVPTVPDHETIVAALELAMRAPSVHNTQPWLWRFDGDRLVLTADADRLLPTTDPLGRQLVISCGAALDHARTAFAEFGWHTDIARVPDPRRADRLAVLEFRPWPDPPTALRRRAHAIPRRHTDRLPLREPEGWDDVLGGLRALAAARRVGIDVLDDSVRPRLAAASRRLGELRHRDVLYETELYWWTGNYGTRDGVPRAALASEAEFARVGVGRQFPAAPRSARRTGLVDRSRLLVLSTKGTTVRQWLRVGETLSTMLLHCTAAGLATCALTDVTELPAGRELLADLISHHGTPQIVIRVGTAPADAEAIAVTPRRPLSEVLTLS</sequence>
<protein>
    <submittedName>
        <fullName evidence="1">NAD(P)H nitroreductase RV3131/MT3217</fullName>
    </submittedName>
</protein>
<dbReference type="AlphaFoldDB" id="A0A378YTV8"/>
<gene>
    <name evidence="1" type="ORF">NCTC1934_03994</name>
</gene>
<dbReference type="Proteomes" id="UP000255467">
    <property type="component" value="Unassembled WGS sequence"/>
</dbReference>
<dbReference type="RefSeq" id="WP_051037502.1">
    <property type="nucleotide sequence ID" value="NZ_UGRY01000002.1"/>
</dbReference>
<dbReference type="GO" id="GO:0016491">
    <property type="term" value="F:oxidoreductase activity"/>
    <property type="evidence" value="ECO:0007669"/>
    <property type="project" value="InterPro"/>
</dbReference>
<reference evidence="1 2" key="1">
    <citation type="submission" date="2018-06" db="EMBL/GenBank/DDBJ databases">
        <authorList>
            <consortium name="Pathogen Informatics"/>
            <person name="Doyle S."/>
        </authorList>
    </citation>
    <scope>NUCLEOTIDE SEQUENCE [LARGE SCALE GENOMIC DNA]</scope>
    <source>
        <strain evidence="1 2">NCTC1934</strain>
    </source>
</reference>
<proteinExistence type="predicted"/>